<feature type="zinc finger region" description="C3H1-type" evidence="9">
    <location>
        <begin position="8"/>
        <end position="35"/>
    </location>
</feature>
<dbReference type="Pfam" id="PF14608">
    <property type="entry name" value="zf-CCCH_2"/>
    <property type="match status" value="2"/>
</dbReference>
<dbReference type="SUPFAM" id="SSF54928">
    <property type="entry name" value="RNA-binding domain, RBD"/>
    <property type="match status" value="2"/>
</dbReference>
<evidence type="ECO:0000256" key="9">
    <source>
        <dbReference type="PROSITE-ProRule" id="PRU00723"/>
    </source>
</evidence>
<dbReference type="PANTHER" id="PTHR22770">
    <property type="entry name" value="UBIQUITIN CONJUGATING ENZYME 7 INTERACTING PROTEIN-RELATED"/>
    <property type="match status" value="1"/>
</dbReference>
<dbReference type="Gene3D" id="1.20.120.1750">
    <property type="match status" value="1"/>
</dbReference>
<dbReference type="Gene3D" id="3.30.70.330">
    <property type="match status" value="3"/>
</dbReference>
<feature type="zinc finger region" description="C3H1-type" evidence="9">
    <location>
        <begin position="46"/>
        <end position="73"/>
    </location>
</feature>
<dbReference type="STRING" id="5364.A0A5C3N5M9"/>
<evidence type="ECO:0000256" key="4">
    <source>
        <dbReference type="ARBA" id="ARBA00022737"/>
    </source>
</evidence>
<evidence type="ECO:0000256" key="3">
    <source>
        <dbReference type="ARBA" id="ARBA00022723"/>
    </source>
</evidence>
<dbReference type="InterPro" id="IPR035979">
    <property type="entry name" value="RBD_domain_sf"/>
</dbReference>
<evidence type="ECO:0000313" key="15">
    <source>
        <dbReference type="Proteomes" id="UP000305948"/>
    </source>
</evidence>
<dbReference type="GO" id="GO:0000151">
    <property type="term" value="C:ubiquitin ligase complex"/>
    <property type="evidence" value="ECO:0007669"/>
    <property type="project" value="TreeGrafter"/>
</dbReference>
<dbReference type="InterPro" id="IPR044066">
    <property type="entry name" value="TRIAD_supradom"/>
</dbReference>
<keyword evidence="3 9" id="KW-0479">Metal-binding</keyword>
<dbReference type="SMART" id="SM00184">
    <property type="entry name" value="RING"/>
    <property type="match status" value="1"/>
</dbReference>
<gene>
    <name evidence="14" type="ORF">OE88DRAFT_1628695</name>
</gene>
<evidence type="ECO:0000256" key="1">
    <source>
        <dbReference type="ARBA" id="ARBA00004906"/>
    </source>
</evidence>
<dbReference type="Pfam" id="PF00076">
    <property type="entry name" value="RRM_1"/>
    <property type="match status" value="1"/>
</dbReference>
<dbReference type="GO" id="GO:0004842">
    <property type="term" value="F:ubiquitin-protein transferase activity"/>
    <property type="evidence" value="ECO:0007669"/>
    <property type="project" value="TreeGrafter"/>
</dbReference>
<dbReference type="SMART" id="SM00647">
    <property type="entry name" value="IBR"/>
    <property type="match status" value="2"/>
</dbReference>
<dbReference type="SMART" id="SM00360">
    <property type="entry name" value="RRM"/>
    <property type="match status" value="2"/>
</dbReference>
<reference evidence="14 15" key="1">
    <citation type="journal article" date="2019" name="Nat. Ecol. Evol.">
        <title>Megaphylogeny resolves global patterns of mushroom evolution.</title>
        <authorList>
            <person name="Varga T."/>
            <person name="Krizsan K."/>
            <person name="Foldi C."/>
            <person name="Dima B."/>
            <person name="Sanchez-Garcia M."/>
            <person name="Sanchez-Ramirez S."/>
            <person name="Szollosi G.J."/>
            <person name="Szarkandi J.G."/>
            <person name="Papp V."/>
            <person name="Albert L."/>
            <person name="Andreopoulos W."/>
            <person name="Angelini C."/>
            <person name="Antonin V."/>
            <person name="Barry K.W."/>
            <person name="Bougher N.L."/>
            <person name="Buchanan P."/>
            <person name="Buyck B."/>
            <person name="Bense V."/>
            <person name="Catcheside P."/>
            <person name="Chovatia M."/>
            <person name="Cooper J."/>
            <person name="Damon W."/>
            <person name="Desjardin D."/>
            <person name="Finy P."/>
            <person name="Geml J."/>
            <person name="Haridas S."/>
            <person name="Hughes K."/>
            <person name="Justo A."/>
            <person name="Karasinski D."/>
            <person name="Kautmanova I."/>
            <person name="Kiss B."/>
            <person name="Kocsube S."/>
            <person name="Kotiranta H."/>
            <person name="LaButti K.M."/>
            <person name="Lechner B.E."/>
            <person name="Liimatainen K."/>
            <person name="Lipzen A."/>
            <person name="Lukacs Z."/>
            <person name="Mihaltcheva S."/>
            <person name="Morgado L.N."/>
            <person name="Niskanen T."/>
            <person name="Noordeloos M.E."/>
            <person name="Ohm R.A."/>
            <person name="Ortiz-Santana B."/>
            <person name="Ovrebo C."/>
            <person name="Racz N."/>
            <person name="Riley R."/>
            <person name="Savchenko A."/>
            <person name="Shiryaev A."/>
            <person name="Soop K."/>
            <person name="Spirin V."/>
            <person name="Szebenyi C."/>
            <person name="Tomsovsky M."/>
            <person name="Tulloss R.E."/>
            <person name="Uehling J."/>
            <person name="Grigoriev I.V."/>
            <person name="Vagvolgyi C."/>
            <person name="Papp T."/>
            <person name="Martin F.M."/>
            <person name="Miettinen O."/>
            <person name="Hibbett D.S."/>
            <person name="Nagy L.G."/>
        </authorList>
    </citation>
    <scope>NUCLEOTIDE SEQUENCE [LARGE SCALE GENOMIC DNA]</scope>
    <source>
        <strain evidence="14 15">OMC1185</strain>
    </source>
</reference>
<dbReference type="PROSITE" id="PS50103">
    <property type="entry name" value="ZF_C3H1"/>
    <property type="match status" value="3"/>
</dbReference>
<dbReference type="Pfam" id="PF22191">
    <property type="entry name" value="IBR_1"/>
    <property type="match status" value="1"/>
</dbReference>
<dbReference type="InterPro" id="IPR036855">
    <property type="entry name" value="Znf_CCCH_sf"/>
</dbReference>
<dbReference type="CDD" id="cd22585">
    <property type="entry name" value="Rcat_RBR_DEAH12-like"/>
    <property type="match status" value="1"/>
</dbReference>
<dbReference type="AlphaFoldDB" id="A0A5C3N5M9"/>
<dbReference type="Pfam" id="PF00642">
    <property type="entry name" value="zf-CCCH"/>
    <property type="match status" value="1"/>
</dbReference>
<dbReference type="SUPFAM" id="SSF57850">
    <property type="entry name" value="RING/U-box"/>
    <property type="match status" value="3"/>
</dbReference>
<dbReference type="GO" id="GO:0043130">
    <property type="term" value="F:ubiquitin binding"/>
    <property type="evidence" value="ECO:0007669"/>
    <property type="project" value="TreeGrafter"/>
</dbReference>
<keyword evidence="4" id="KW-0677">Repeat</keyword>
<keyword evidence="7 9" id="KW-0862">Zinc</keyword>
<evidence type="ECO:0000259" key="10">
    <source>
        <dbReference type="PROSITE" id="PS50089"/>
    </source>
</evidence>
<dbReference type="OrthoDB" id="10009520at2759"/>
<dbReference type="SMART" id="SM00356">
    <property type="entry name" value="ZnF_C3H1"/>
    <property type="match status" value="3"/>
</dbReference>
<dbReference type="GO" id="GO:0003723">
    <property type="term" value="F:RNA binding"/>
    <property type="evidence" value="ECO:0007669"/>
    <property type="project" value="UniProtKB-UniRule"/>
</dbReference>
<evidence type="ECO:0000256" key="7">
    <source>
        <dbReference type="ARBA" id="ARBA00022833"/>
    </source>
</evidence>
<name>A0A5C3N5M9_9AGAM</name>
<evidence type="ECO:0008006" key="16">
    <source>
        <dbReference type="Google" id="ProtNLM"/>
    </source>
</evidence>
<dbReference type="InterPro" id="IPR027370">
    <property type="entry name" value="Znf-RING_euk"/>
</dbReference>
<dbReference type="InterPro" id="IPR051628">
    <property type="entry name" value="LUBAC_E3_Ligases"/>
</dbReference>
<dbReference type="InterPro" id="IPR012677">
    <property type="entry name" value="Nucleotide-bd_a/b_plait_sf"/>
</dbReference>
<evidence type="ECO:0000256" key="2">
    <source>
        <dbReference type="ARBA" id="ARBA00022679"/>
    </source>
</evidence>
<evidence type="ECO:0000313" key="14">
    <source>
        <dbReference type="EMBL" id="TFK51776.1"/>
    </source>
</evidence>
<evidence type="ECO:0000259" key="13">
    <source>
        <dbReference type="PROSITE" id="PS51873"/>
    </source>
</evidence>
<dbReference type="Proteomes" id="UP000305948">
    <property type="component" value="Unassembled WGS sequence"/>
</dbReference>
<dbReference type="GO" id="GO:0097039">
    <property type="term" value="P:protein linear polyubiquitination"/>
    <property type="evidence" value="ECO:0007669"/>
    <property type="project" value="TreeGrafter"/>
</dbReference>
<feature type="zinc finger region" description="C3H1-type" evidence="9">
    <location>
        <begin position="92"/>
        <end position="119"/>
    </location>
</feature>
<dbReference type="SUPFAM" id="SSF90229">
    <property type="entry name" value="CCCH zinc finger"/>
    <property type="match status" value="2"/>
</dbReference>
<sequence length="863" mass="95562">MKTTFSPGVPSPVCRFFLQNSCTQGDRCRYYHPRNATTDVNASRTEPARAACVYYSLGSCRYGNQCRNAHIPPSTFDRAPTTKRIVSPSPVPKGFGPCKFFSRGNCARGDSCPFPHVQTSRITPPSPPPQYSLSALQGDGRADFHVPQPPTVNKEGTPTTDERIILGSNVTFGPGASVERIQTVFESHRVIITNLPADSATTVVIKLVEEFGELKSLNVDASPAASFATARVDFVDCRSASRAVDGLNRREYHGKRLAARLDLNAVEIGSASLLCRKIKISWYAPHLVAWGHYSTISEAMSQARRLHNTLFDGRKVLVHFQQPKSRQRTSFSIEIKGLPPKVRRDDIKQWCRASSVTLGRPTYEAAEGQQHVKEKLSKFGPLESFDLAPADRNSVKLRGFAQFHMPEAAAAAVEKLQNEPQKFLSSPLWLELIYSVKYNTPLKQLAVLKNDINAMADVHARCKIRYYEVDHEGKATDPACIRIYSSDAKALGNIKTAMESLLQGEVLMFEGHPLWNDFYTSPHGEKVIADIIDTSGAFVKCDIRRRTINLSGPASKRQAAIEAISTKSKELISREKSLNLEKDMMRLLVTGGMKMLRETTGVEGLVIDVVAHTLTVHGSQEEVDRVRRAVTSMRATNGVTAASKDSDCPVCFCDTTDPTTLPCGHSYCRSCLAHLMRSSADTMPAELACVMEVSANPNRVCRRPIPLAVLRELLSPDEEAKVLETALTSHINARTQEYRYCPTPDCPVIYRLAGEGTVLRCPVCLNRICAACHVEFHEGLSCAEHRDNSSGGQDAFRKWREEHDVRPCPKCGVHMEKNGGCNHMTCISCKAHICWVCMQTFPDEDTSTGVYKHMRDKHGGYGL</sequence>
<evidence type="ECO:0000256" key="8">
    <source>
        <dbReference type="PROSITE-ProRule" id="PRU00176"/>
    </source>
</evidence>
<protein>
    <recommendedName>
        <fullName evidence="16">RING-type E3 ubiquitin transferase</fullName>
    </recommendedName>
</protein>
<dbReference type="CDD" id="cd00590">
    <property type="entry name" value="RRM_SF"/>
    <property type="match status" value="1"/>
</dbReference>
<evidence type="ECO:0000256" key="6">
    <source>
        <dbReference type="ARBA" id="ARBA00022786"/>
    </source>
</evidence>
<dbReference type="PROSITE" id="PS50089">
    <property type="entry name" value="ZF_RING_2"/>
    <property type="match status" value="1"/>
</dbReference>
<dbReference type="InterPro" id="IPR001841">
    <property type="entry name" value="Znf_RING"/>
</dbReference>
<comment type="pathway">
    <text evidence="1">Protein modification; protein ubiquitination.</text>
</comment>
<dbReference type="Gene3D" id="3.30.40.10">
    <property type="entry name" value="Zinc/RING finger domain, C3HC4 (zinc finger)"/>
    <property type="match status" value="1"/>
</dbReference>
<dbReference type="InterPro" id="IPR002867">
    <property type="entry name" value="IBR_dom"/>
</dbReference>
<feature type="domain" description="C3H1-type" evidence="12">
    <location>
        <begin position="8"/>
        <end position="35"/>
    </location>
</feature>
<keyword evidence="15" id="KW-1185">Reference proteome</keyword>
<dbReference type="InterPro" id="IPR000571">
    <property type="entry name" value="Znf_CCCH"/>
</dbReference>
<dbReference type="InterPro" id="IPR013083">
    <property type="entry name" value="Znf_RING/FYVE/PHD"/>
</dbReference>
<feature type="domain" description="C3H1-type" evidence="12">
    <location>
        <begin position="92"/>
        <end position="119"/>
    </location>
</feature>
<feature type="domain" description="C3H1-type" evidence="12">
    <location>
        <begin position="46"/>
        <end position="73"/>
    </location>
</feature>
<dbReference type="InterPro" id="IPR000504">
    <property type="entry name" value="RRM_dom"/>
</dbReference>
<evidence type="ECO:0000259" key="11">
    <source>
        <dbReference type="PROSITE" id="PS50102"/>
    </source>
</evidence>
<feature type="domain" description="RING-type" evidence="10">
    <location>
        <begin position="648"/>
        <end position="689"/>
    </location>
</feature>
<dbReference type="PROSITE" id="PS50102">
    <property type="entry name" value="RRM"/>
    <property type="match status" value="1"/>
</dbReference>
<dbReference type="InterPro" id="IPR017907">
    <property type="entry name" value="Znf_RING_CS"/>
</dbReference>
<proteinExistence type="predicted"/>
<keyword evidence="6" id="KW-0833">Ubl conjugation pathway</keyword>
<dbReference type="Gene3D" id="4.10.1000.10">
    <property type="entry name" value="Zinc finger, CCCH-type"/>
    <property type="match status" value="1"/>
</dbReference>
<feature type="domain" description="RRM" evidence="11">
    <location>
        <begin position="188"/>
        <end position="264"/>
    </location>
</feature>
<keyword evidence="5 9" id="KW-0863">Zinc-finger</keyword>
<accession>A0A5C3N5M9</accession>
<keyword evidence="8" id="KW-0694">RNA-binding</keyword>
<organism evidence="14 15">
    <name type="scientific">Heliocybe sulcata</name>
    <dbReference type="NCBI Taxonomy" id="5364"/>
    <lineage>
        <taxon>Eukaryota</taxon>
        <taxon>Fungi</taxon>
        <taxon>Dikarya</taxon>
        <taxon>Basidiomycota</taxon>
        <taxon>Agaricomycotina</taxon>
        <taxon>Agaricomycetes</taxon>
        <taxon>Gloeophyllales</taxon>
        <taxon>Gloeophyllaceae</taxon>
        <taxon>Heliocybe</taxon>
    </lineage>
</organism>
<dbReference type="PROSITE" id="PS51873">
    <property type="entry name" value="TRIAD"/>
    <property type="match status" value="1"/>
</dbReference>
<dbReference type="EMBL" id="ML213510">
    <property type="protein sequence ID" value="TFK51776.1"/>
    <property type="molecule type" value="Genomic_DNA"/>
</dbReference>
<feature type="domain" description="RING-type" evidence="13">
    <location>
        <begin position="644"/>
        <end position="857"/>
    </location>
</feature>
<evidence type="ECO:0000256" key="5">
    <source>
        <dbReference type="ARBA" id="ARBA00022771"/>
    </source>
</evidence>
<dbReference type="GO" id="GO:0043161">
    <property type="term" value="P:proteasome-mediated ubiquitin-dependent protein catabolic process"/>
    <property type="evidence" value="ECO:0007669"/>
    <property type="project" value="TreeGrafter"/>
</dbReference>
<dbReference type="Pfam" id="PF01485">
    <property type="entry name" value="IBR"/>
    <property type="match status" value="1"/>
</dbReference>
<dbReference type="PANTHER" id="PTHR22770:SF13">
    <property type="entry name" value="RING-TYPE DOMAIN-CONTAINING PROTEIN"/>
    <property type="match status" value="1"/>
</dbReference>
<evidence type="ECO:0000259" key="12">
    <source>
        <dbReference type="PROSITE" id="PS50103"/>
    </source>
</evidence>
<dbReference type="GO" id="GO:0008270">
    <property type="term" value="F:zinc ion binding"/>
    <property type="evidence" value="ECO:0007669"/>
    <property type="project" value="UniProtKB-KW"/>
</dbReference>
<dbReference type="PROSITE" id="PS00518">
    <property type="entry name" value="ZF_RING_1"/>
    <property type="match status" value="1"/>
</dbReference>
<dbReference type="Pfam" id="PF13445">
    <property type="entry name" value="zf-RING_UBOX"/>
    <property type="match status" value="1"/>
</dbReference>
<dbReference type="CDD" id="cd20335">
    <property type="entry name" value="BRcat_RBR"/>
    <property type="match status" value="1"/>
</dbReference>
<keyword evidence="2" id="KW-0808">Transferase</keyword>